<organism evidence="2 3">
    <name type="scientific">Corynebacterium resistens (strain DSM 45100 / JCM 12819 / GTC 2026 / SICGH 158)</name>
    <dbReference type="NCBI Taxonomy" id="662755"/>
    <lineage>
        <taxon>Bacteria</taxon>
        <taxon>Bacillati</taxon>
        <taxon>Actinomycetota</taxon>
        <taxon>Actinomycetes</taxon>
        <taxon>Mycobacteriales</taxon>
        <taxon>Corynebacteriaceae</taxon>
        <taxon>Corynebacterium</taxon>
    </lineage>
</organism>
<keyword evidence="1" id="KW-0812">Transmembrane</keyword>
<evidence type="ECO:0000256" key="1">
    <source>
        <dbReference type="SAM" id="Phobius"/>
    </source>
</evidence>
<reference evidence="2 3" key="1">
    <citation type="journal article" date="2012" name="BMC Genomics">
        <title>Complete genome sequence, lifestyle, and multi-drug resistance of the human pathogen Corynebacterium resistens DSM 45100 isolated from blood samples of a leukemia patient.</title>
        <authorList>
            <person name="Schroder J."/>
            <person name="Maus I."/>
            <person name="Meyer K."/>
            <person name="Wordemann S."/>
            <person name="Blom J."/>
            <person name="Jaenicke S."/>
            <person name="Schneider J."/>
            <person name="Trost E."/>
            <person name="Tauch A."/>
        </authorList>
    </citation>
    <scope>NUCLEOTIDE SEQUENCE [LARGE SCALE GENOMIC DNA]</scope>
    <source>
        <strain evidence="3">DSM 45100 / JCM 12819 / CCUG 50093 / GTC 2026 / SICGH 158</strain>
    </source>
</reference>
<dbReference type="KEGG" id="crd:CRES_1194"/>
<sequence>MSTPVIRTRRPISGLTEDCESFAVVRGQRIARTAGVRAPRVVKPEWDEGVLPRGSNTYHAGIALERPSGSRWGEQIGDGSSIRTGDRKLGVIERIRRRALAVVSSPGGIIISASAILLSIGLAPVVAEEPVQYSRPVSVSVEQQK</sequence>
<dbReference type="HOGENOM" id="CLU_1783626_0_0_11"/>
<feature type="transmembrane region" description="Helical" evidence="1">
    <location>
        <begin position="99"/>
        <end position="127"/>
    </location>
</feature>
<protein>
    <submittedName>
        <fullName evidence="2">Cell wall hydrolase interfering with FtsZ ring assembly</fullName>
    </submittedName>
</protein>
<keyword evidence="2" id="KW-0378">Hydrolase</keyword>
<name>F8DXZ1_CORRG</name>
<dbReference type="GO" id="GO:0016787">
    <property type="term" value="F:hydrolase activity"/>
    <property type="evidence" value="ECO:0007669"/>
    <property type="project" value="UniProtKB-KW"/>
</dbReference>
<dbReference type="OrthoDB" id="9993129at2"/>
<dbReference type="Proteomes" id="UP000000492">
    <property type="component" value="Chromosome"/>
</dbReference>
<keyword evidence="1" id="KW-1133">Transmembrane helix</keyword>
<dbReference type="AlphaFoldDB" id="F8DXZ1"/>
<keyword evidence="3" id="KW-1185">Reference proteome</keyword>
<proteinExistence type="predicted"/>
<evidence type="ECO:0000313" key="2">
    <source>
        <dbReference type="EMBL" id="AEI09549.1"/>
    </source>
</evidence>
<keyword evidence="1" id="KW-0472">Membrane</keyword>
<accession>F8DXZ1</accession>
<evidence type="ECO:0000313" key="3">
    <source>
        <dbReference type="Proteomes" id="UP000000492"/>
    </source>
</evidence>
<dbReference type="EMBL" id="CP002857">
    <property type="protein sequence ID" value="AEI09549.1"/>
    <property type="molecule type" value="Genomic_DNA"/>
</dbReference>
<gene>
    <name evidence="2" type="primary">divS</name>
    <name evidence="2" type="ordered locus">CRES_1194</name>
</gene>
<dbReference type="RefSeq" id="WP_013888562.1">
    <property type="nucleotide sequence ID" value="NC_015673.1"/>
</dbReference>